<keyword evidence="1" id="KW-1133">Transmembrane helix</keyword>
<gene>
    <name evidence="2" type="ORF">FB466_0998</name>
</gene>
<proteinExistence type="predicted"/>
<feature type="transmembrane region" description="Helical" evidence="1">
    <location>
        <begin position="167"/>
        <end position="192"/>
    </location>
</feature>
<name>A0A543I6G4_9MICO</name>
<organism evidence="2 3">
    <name type="scientific">Klugiella xanthotipulae</name>
    <dbReference type="NCBI Taxonomy" id="244735"/>
    <lineage>
        <taxon>Bacteria</taxon>
        <taxon>Bacillati</taxon>
        <taxon>Actinomycetota</taxon>
        <taxon>Actinomycetes</taxon>
        <taxon>Micrococcales</taxon>
        <taxon>Microbacteriaceae</taxon>
        <taxon>Klugiella</taxon>
    </lineage>
</organism>
<evidence type="ECO:0000313" key="2">
    <source>
        <dbReference type="EMBL" id="TQM66168.1"/>
    </source>
</evidence>
<evidence type="ECO:0000313" key="3">
    <source>
        <dbReference type="Proteomes" id="UP000318331"/>
    </source>
</evidence>
<dbReference type="RefSeq" id="WP_141916279.1">
    <property type="nucleotide sequence ID" value="NZ_BAAAYS010000027.1"/>
</dbReference>
<keyword evidence="1" id="KW-0472">Membrane</keyword>
<feature type="transmembrane region" description="Helical" evidence="1">
    <location>
        <begin position="136"/>
        <end position="160"/>
    </location>
</feature>
<protein>
    <submittedName>
        <fullName evidence="2">Uncharacterized protein</fullName>
    </submittedName>
</protein>
<keyword evidence="3" id="KW-1185">Reference proteome</keyword>
<reference evidence="2 3" key="1">
    <citation type="submission" date="2019-06" db="EMBL/GenBank/DDBJ databases">
        <title>Sequencing the genomes of 1000 actinobacteria strains.</title>
        <authorList>
            <person name="Klenk H.-P."/>
        </authorList>
    </citation>
    <scope>NUCLEOTIDE SEQUENCE [LARGE SCALE GENOMIC DNA]</scope>
    <source>
        <strain evidence="2 3">DSM 18031</strain>
    </source>
</reference>
<comment type="caution">
    <text evidence="2">The sequence shown here is derived from an EMBL/GenBank/DDBJ whole genome shotgun (WGS) entry which is preliminary data.</text>
</comment>
<feature type="transmembrane region" description="Helical" evidence="1">
    <location>
        <begin position="44"/>
        <end position="67"/>
    </location>
</feature>
<feature type="transmembrane region" description="Helical" evidence="1">
    <location>
        <begin position="261"/>
        <end position="283"/>
    </location>
</feature>
<keyword evidence="1" id="KW-0812">Transmembrane</keyword>
<feature type="transmembrane region" description="Helical" evidence="1">
    <location>
        <begin position="12"/>
        <end position="38"/>
    </location>
</feature>
<dbReference type="Proteomes" id="UP000318331">
    <property type="component" value="Unassembled WGS sequence"/>
</dbReference>
<feature type="transmembrane region" description="Helical" evidence="1">
    <location>
        <begin position="103"/>
        <end position="124"/>
    </location>
</feature>
<dbReference type="EMBL" id="VFPN01000001">
    <property type="protein sequence ID" value="TQM66168.1"/>
    <property type="molecule type" value="Genomic_DNA"/>
</dbReference>
<accession>A0A543I6G4</accession>
<sequence>MGDLLAELGFAFLGNAVIVWVVVWAVGSAVIGCAVASWGRFPLWVGALVGGVGALLGLGVLLIVGAVRRSGVGAAPGTGTGVIPGGQPRWAARWSRRSGRLSIGVLIVIAVVLVATLLVDWVRVVAARVTVVSLPAWGTGLDGITLTLLPVVALALLLALRSPSRWAAVLMALVGSTMALIAALLGVILIPLNRLLGEFARLPYDSIGEFLESLGVDPADARLPLPGWFPSGLFGVDASGLSLAGIDMDAVLPAVTVKLGLGWVLFLVVAVLALAWACVEIAVAQRVVVAQRLAAAERDTGGFHSAPAGFSSDRPAPRP</sequence>
<evidence type="ECO:0000256" key="1">
    <source>
        <dbReference type="SAM" id="Phobius"/>
    </source>
</evidence>
<dbReference type="AlphaFoldDB" id="A0A543I6G4"/>